<dbReference type="SUPFAM" id="SSF64288">
    <property type="entry name" value="Chorismate lyase-like"/>
    <property type="match status" value="1"/>
</dbReference>
<dbReference type="Proteomes" id="UP000596938">
    <property type="component" value="Unassembled WGS sequence"/>
</dbReference>
<dbReference type="CDD" id="cd07377">
    <property type="entry name" value="WHTH_GntR"/>
    <property type="match status" value="1"/>
</dbReference>
<dbReference type="PROSITE" id="PS50949">
    <property type="entry name" value="HTH_GNTR"/>
    <property type="match status" value="1"/>
</dbReference>
<proteinExistence type="predicted"/>
<dbReference type="InterPro" id="IPR036390">
    <property type="entry name" value="WH_DNA-bd_sf"/>
</dbReference>
<evidence type="ECO:0000256" key="1">
    <source>
        <dbReference type="ARBA" id="ARBA00023015"/>
    </source>
</evidence>
<dbReference type="SMART" id="SM00866">
    <property type="entry name" value="UTRA"/>
    <property type="match status" value="1"/>
</dbReference>
<evidence type="ECO:0000313" key="5">
    <source>
        <dbReference type="EMBL" id="GGH09553.1"/>
    </source>
</evidence>
<accession>A0ABQ1Y1I4</accession>
<dbReference type="PANTHER" id="PTHR44846:SF1">
    <property type="entry name" value="MANNOSYL-D-GLYCERATE TRANSPORT_METABOLISM SYSTEM REPRESSOR MNGR-RELATED"/>
    <property type="match status" value="1"/>
</dbReference>
<dbReference type="Pfam" id="PF07702">
    <property type="entry name" value="UTRA"/>
    <property type="match status" value="1"/>
</dbReference>
<sequence>MTQASSSPALAQTDQRLPLHARVKDDLIRRVRANEWGSTTPLPPESALAEAYAISVGTLRRVLAELAADGILERHQGRGTYVRRATFQHSLFRFFRMQGGTGQTPGSRILERNTQNAPAHVAAALNVKEHSAVLHLHRLRLWQDTPFLIENIWLPLPQFQPIAEISLDELGSLLYPEYEKRIGLIIGSATEELSVTQATDGQAVLLNCISGDPLVKINRTARTHTGDVAEYRESHGLASSFRYQVEIN</sequence>
<dbReference type="InterPro" id="IPR036388">
    <property type="entry name" value="WH-like_DNA-bd_sf"/>
</dbReference>
<keyword evidence="3" id="KW-0804">Transcription</keyword>
<gene>
    <name evidence="5" type="ORF">GCM10011577_37940</name>
</gene>
<feature type="domain" description="HTH gntR-type" evidence="4">
    <location>
        <begin position="17"/>
        <end position="85"/>
    </location>
</feature>
<keyword evidence="2" id="KW-0238">DNA-binding</keyword>
<evidence type="ECO:0000313" key="6">
    <source>
        <dbReference type="Proteomes" id="UP000596938"/>
    </source>
</evidence>
<name>A0ABQ1Y1I4_9MICC</name>
<dbReference type="Gene3D" id="1.10.10.10">
    <property type="entry name" value="Winged helix-like DNA-binding domain superfamily/Winged helix DNA-binding domain"/>
    <property type="match status" value="1"/>
</dbReference>
<protein>
    <submittedName>
        <fullName evidence="5">Transcriptional regulator</fullName>
    </submittedName>
</protein>
<comment type="caution">
    <text evidence="5">The sequence shown here is derived from an EMBL/GenBank/DDBJ whole genome shotgun (WGS) entry which is preliminary data.</text>
</comment>
<dbReference type="RefSeq" id="WP_188813552.1">
    <property type="nucleotide sequence ID" value="NZ_BAAAWV010000001.1"/>
</dbReference>
<dbReference type="Gene3D" id="3.40.1410.10">
    <property type="entry name" value="Chorismate lyase-like"/>
    <property type="match status" value="1"/>
</dbReference>
<dbReference type="Pfam" id="PF00392">
    <property type="entry name" value="GntR"/>
    <property type="match status" value="1"/>
</dbReference>
<evidence type="ECO:0000256" key="2">
    <source>
        <dbReference type="ARBA" id="ARBA00023125"/>
    </source>
</evidence>
<reference evidence="6" key="1">
    <citation type="journal article" date="2019" name="Int. J. Syst. Evol. Microbiol.">
        <title>The Global Catalogue of Microorganisms (GCM) 10K type strain sequencing project: providing services to taxonomists for standard genome sequencing and annotation.</title>
        <authorList>
            <consortium name="The Broad Institute Genomics Platform"/>
            <consortium name="The Broad Institute Genome Sequencing Center for Infectious Disease"/>
            <person name="Wu L."/>
            <person name="Ma J."/>
        </authorList>
    </citation>
    <scope>NUCLEOTIDE SEQUENCE [LARGE SCALE GENOMIC DNA]</scope>
    <source>
        <strain evidence="6">CGMCC 1.1927</strain>
    </source>
</reference>
<keyword evidence="1" id="KW-0805">Transcription regulation</keyword>
<dbReference type="PANTHER" id="PTHR44846">
    <property type="entry name" value="MANNOSYL-D-GLYCERATE TRANSPORT/METABOLISM SYSTEM REPRESSOR MNGR-RELATED"/>
    <property type="match status" value="1"/>
</dbReference>
<dbReference type="InterPro" id="IPR000524">
    <property type="entry name" value="Tscrpt_reg_HTH_GntR"/>
</dbReference>
<evidence type="ECO:0000259" key="4">
    <source>
        <dbReference type="PROSITE" id="PS50949"/>
    </source>
</evidence>
<evidence type="ECO:0000256" key="3">
    <source>
        <dbReference type="ARBA" id="ARBA00023163"/>
    </source>
</evidence>
<organism evidence="5 6">
    <name type="scientific">Pseudarthrobacter polychromogenes</name>
    <dbReference type="NCBI Taxonomy" id="1676"/>
    <lineage>
        <taxon>Bacteria</taxon>
        <taxon>Bacillati</taxon>
        <taxon>Actinomycetota</taxon>
        <taxon>Actinomycetes</taxon>
        <taxon>Micrococcales</taxon>
        <taxon>Micrococcaceae</taxon>
        <taxon>Pseudarthrobacter</taxon>
    </lineage>
</organism>
<dbReference type="SUPFAM" id="SSF46785">
    <property type="entry name" value="Winged helix' DNA-binding domain"/>
    <property type="match status" value="1"/>
</dbReference>
<dbReference type="InterPro" id="IPR028978">
    <property type="entry name" value="Chorismate_lyase_/UTRA_dom_sf"/>
</dbReference>
<keyword evidence="6" id="KW-1185">Reference proteome</keyword>
<dbReference type="EMBL" id="BMKU01000017">
    <property type="protein sequence ID" value="GGH09553.1"/>
    <property type="molecule type" value="Genomic_DNA"/>
</dbReference>
<dbReference type="InterPro" id="IPR050679">
    <property type="entry name" value="Bact_HTH_transcr_reg"/>
</dbReference>
<dbReference type="InterPro" id="IPR011663">
    <property type="entry name" value="UTRA"/>
</dbReference>
<dbReference type="SMART" id="SM00345">
    <property type="entry name" value="HTH_GNTR"/>
    <property type="match status" value="1"/>
</dbReference>